<dbReference type="InterPro" id="IPR035093">
    <property type="entry name" value="RelE/ParE_toxin_dom_sf"/>
</dbReference>
<dbReference type="RefSeq" id="WP_167965242.1">
    <property type="nucleotide sequence ID" value="NZ_CP050831.1"/>
</dbReference>
<dbReference type="InterPro" id="IPR007712">
    <property type="entry name" value="RelE/ParE_toxin"/>
</dbReference>
<dbReference type="KEGG" id="bfc:BacF7301_18895"/>
<dbReference type="SUPFAM" id="SSF143011">
    <property type="entry name" value="RelE-like"/>
    <property type="match status" value="1"/>
</dbReference>
<dbReference type="Gene3D" id="3.30.2310.20">
    <property type="entry name" value="RelE-like"/>
    <property type="match status" value="1"/>
</dbReference>
<protein>
    <submittedName>
        <fullName evidence="2">Type II toxin-antitoxin system RelE/ParE family toxin</fullName>
    </submittedName>
</protein>
<dbReference type="AlphaFoldDB" id="A0A6H0KRV7"/>
<evidence type="ECO:0000256" key="1">
    <source>
        <dbReference type="ARBA" id="ARBA00022649"/>
    </source>
</evidence>
<gene>
    <name evidence="2" type="ORF">BacF7301_18895</name>
</gene>
<dbReference type="Pfam" id="PF05016">
    <property type="entry name" value="ParE_toxin"/>
    <property type="match status" value="1"/>
</dbReference>
<sequence length="106" mass="12620">MVEFQVEWDEGALDVFKAIFQWYKKNLGQKAADKFRNGILNAVRILQSNPQLGKVEELLVGREKQYRSLLEYPHHRIIYFIEDSVIYIAYIWDNRMDSKMIPIVVK</sequence>
<proteinExistence type="predicted"/>
<dbReference type="EMBL" id="CP050831">
    <property type="protein sequence ID" value="QIU96092.1"/>
    <property type="molecule type" value="Genomic_DNA"/>
</dbReference>
<evidence type="ECO:0000313" key="2">
    <source>
        <dbReference type="EMBL" id="QIU96092.1"/>
    </source>
</evidence>
<name>A0A6H0KRV7_9BACE</name>
<dbReference type="Proteomes" id="UP000501780">
    <property type="component" value="Chromosome"/>
</dbReference>
<organism evidence="2 3">
    <name type="scientific">Bacteroides faecium</name>
    <dbReference type="NCBI Taxonomy" id="2715212"/>
    <lineage>
        <taxon>Bacteria</taxon>
        <taxon>Pseudomonadati</taxon>
        <taxon>Bacteroidota</taxon>
        <taxon>Bacteroidia</taxon>
        <taxon>Bacteroidales</taxon>
        <taxon>Bacteroidaceae</taxon>
        <taxon>Bacteroides</taxon>
    </lineage>
</organism>
<evidence type="ECO:0000313" key="3">
    <source>
        <dbReference type="Proteomes" id="UP000501780"/>
    </source>
</evidence>
<keyword evidence="1" id="KW-1277">Toxin-antitoxin system</keyword>
<accession>A0A6H0KRV7</accession>
<reference evidence="2 3" key="1">
    <citation type="submission" date="2020-03" db="EMBL/GenBank/DDBJ databases">
        <title>Genomic analysis of Bacteroides faecium CBA7301.</title>
        <authorList>
            <person name="Kim J."/>
            <person name="Roh S.W."/>
        </authorList>
    </citation>
    <scope>NUCLEOTIDE SEQUENCE [LARGE SCALE GENOMIC DNA]</scope>
    <source>
        <strain evidence="2 3">CBA7301</strain>
    </source>
</reference>
<keyword evidence="3" id="KW-1185">Reference proteome</keyword>